<dbReference type="KEGG" id="psyt:DSAG12_00086"/>
<dbReference type="PANTHER" id="PTHR34473">
    <property type="entry name" value="UPF0699 TRANSMEMBRANE PROTEIN YDBS"/>
    <property type="match status" value="1"/>
</dbReference>
<evidence type="ECO:0000256" key="1">
    <source>
        <dbReference type="SAM" id="Phobius"/>
    </source>
</evidence>
<dbReference type="GeneID" id="41328092"/>
<keyword evidence="1" id="KW-1133">Transmembrane helix</keyword>
<reference evidence="3 4" key="2">
    <citation type="journal article" date="2024" name="Int. J. Syst. Evol. Microbiol.">
        <title>Promethearchaeum syntrophicum gen. nov., sp. nov., an anaerobic, obligately syntrophic archaeon, the first isolate of the lineage 'Asgard' archaea, and proposal of the new archaeal phylum Promethearchaeota phyl. nov. and kingdom Promethearchaeati regn. nov.</title>
        <authorList>
            <person name="Imachi H."/>
            <person name="Nobu M.K."/>
            <person name="Kato S."/>
            <person name="Takaki Y."/>
            <person name="Miyazaki M."/>
            <person name="Miyata M."/>
            <person name="Ogawara M."/>
            <person name="Saito Y."/>
            <person name="Sakai S."/>
            <person name="Tahara Y.O."/>
            <person name="Takano Y."/>
            <person name="Tasumi E."/>
            <person name="Uematsu K."/>
            <person name="Yoshimura T."/>
            <person name="Itoh T."/>
            <person name="Ohkuma M."/>
            <person name="Takai K."/>
        </authorList>
    </citation>
    <scope>NUCLEOTIDE SEQUENCE [LARGE SCALE GENOMIC DNA]</scope>
    <source>
        <strain evidence="3 4">MK-D1</strain>
    </source>
</reference>
<evidence type="ECO:0000259" key="2">
    <source>
        <dbReference type="Pfam" id="PF03703"/>
    </source>
</evidence>
<organism evidence="3 4">
    <name type="scientific">Promethearchaeum syntrophicum</name>
    <dbReference type="NCBI Taxonomy" id="2594042"/>
    <lineage>
        <taxon>Archaea</taxon>
        <taxon>Promethearchaeati</taxon>
        <taxon>Promethearchaeota</taxon>
        <taxon>Promethearchaeia</taxon>
        <taxon>Promethearchaeales</taxon>
        <taxon>Promethearchaeaceae</taxon>
        <taxon>Promethearchaeum</taxon>
    </lineage>
</organism>
<evidence type="ECO:0000313" key="4">
    <source>
        <dbReference type="Proteomes" id="UP000321408"/>
    </source>
</evidence>
<name>A0A5B9D5G0_9ARCH</name>
<evidence type="ECO:0000313" key="3">
    <source>
        <dbReference type="EMBL" id="QEE14275.1"/>
    </source>
</evidence>
<reference evidence="3 4" key="1">
    <citation type="journal article" date="2020" name="Nature">
        <title>Isolation of an archaeon at the prokaryote-eukaryote interface.</title>
        <authorList>
            <person name="Imachi H."/>
            <person name="Nobu M.K."/>
            <person name="Nakahara N."/>
            <person name="Morono Y."/>
            <person name="Ogawara M."/>
            <person name="Takaki Y."/>
            <person name="Takano Y."/>
            <person name="Uematsu K."/>
            <person name="Ikuta T."/>
            <person name="Ito M."/>
            <person name="Matsui Y."/>
            <person name="Miyazaki M."/>
            <person name="Murata K."/>
            <person name="Saito Y."/>
            <person name="Sakai S."/>
            <person name="Song C."/>
            <person name="Tasumi E."/>
            <person name="Yamanaka Y."/>
            <person name="Yamaguchi T."/>
            <person name="Kamagata Y."/>
            <person name="Tamaki H."/>
            <person name="Takai K."/>
        </authorList>
    </citation>
    <scope>NUCLEOTIDE SEQUENCE [LARGE SCALE GENOMIC DNA]</scope>
    <source>
        <strain evidence="3 4">MK-D1</strain>
    </source>
</reference>
<gene>
    <name evidence="3" type="ORF">DSAG12_00086</name>
</gene>
<dbReference type="Pfam" id="PF03703">
    <property type="entry name" value="bPH_2"/>
    <property type="match status" value="1"/>
</dbReference>
<keyword evidence="1" id="KW-0472">Membrane</keyword>
<keyword evidence="4" id="KW-1185">Reference proteome</keyword>
<sequence length="180" mass="20733">MDSNSEKSIVGHIDPIYIKYQVLEAIFLSFFINLVALIVCIIINSYNIAKNGIPVPNIWFYAIGIILFIFSISIIFSIFLSKSYVKNYVYEISEENLIIRSGTFTRKRLIIPLKNIQNIEVFQNVRDRILKIHTIRIETVRSIGMAYQYTGIVRPEGYIPAVKDPDSIVSILNKKIQNLE</sequence>
<dbReference type="Proteomes" id="UP000321408">
    <property type="component" value="Chromosome"/>
</dbReference>
<keyword evidence="1" id="KW-0812">Transmembrane</keyword>
<proteinExistence type="predicted"/>
<dbReference type="AlphaFoldDB" id="A0A5B9D5G0"/>
<feature type="transmembrane region" description="Helical" evidence="1">
    <location>
        <begin position="58"/>
        <end position="80"/>
    </location>
</feature>
<protein>
    <submittedName>
        <fullName evidence="3">PH domain-containing protein</fullName>
    </submittedName>
</protein>
<dbReference type="RefSeq" id="WP_147661236.1">
    <property type="nucleotide sequence ID" value="NZ_CP042905.2"/>
</dbReference>
<dbReference type="PANTHER" id="PTHR34473:SF2">
    <property type="entry name" value="UPF0699 TRANSMEMBRANE PROTEIN YDBT"/>
    <property type="match status" value="1"/>
</dbReference>
<dbReference type="InterPro" id="IPR005182">
    <property type="entry name" value="YdbS-like_PH"/>
</dbReference>
<feature type="transmembrane region" description="Helical" evidence="1">
    <location>
        <begin position="25"/>
        <end position="46"/>
    </location>
</feature>
<feature type="domain" description="YdbS-like PH" evidence="2">
    <location>
        <begin position="86"/>
        <end position="144"/>
    </location>
</feature>
<accession>A0A5B9D5G0</accession>
<dbReference type="EMBL" id="CP042905">
    <property type="protein sequence ID" value="QEE14275.1"/>
    <property type="molecule type" value="Genomic_DNA"/>
</dbReference>